<dbReference type="InterPro" id="IPR022805">
    <property type="entry name" value="PEP_COase_bac/pln-type"/>
</dbReference>
<dbReference type="HAMAP" id="MF_00595">
    <property type="entry name" value="PEPcase_type1"/>
    <property type="match status" value="1"/>
</dbReference>
<keyword evidence="8" id="KW-0456">Lyase</keyword>
<dbReference type="Pfam" id="PF00311">
    <property type="entry name" value="PEPcase"/>
    <property type="match status" value="2"/>
</dbReference>
<accession>A0A9Q1GUU7</accession>
<dbReference type="InterPro" id="IPR021135">
    <property type="entry name" value="PEP_COase"/>
</dbReference>
<dbReference type="AlphaFoldDB" id="A0A9Q1GUU7"/>
<organism evidence="11 12">
    <name type="scientific">Carnegiea gigantea</name>
    <dbReference type="NCBI Taxonomy" id="171969"/>
    <lineage>
        <taxon>Eukaryota</taxon>
        <taxon>Viridiplantae</taxon>
        <taxon>Streptophyta</taxon>
        <taxon>Embryophyta</taxon>
        <taxon>Tracheophyta</taxon>
        <taxon>Spermatophyta</taxon>
        <taxon>Magnoliopsida</taxon>
        <taxon>eudicotyledons</taxon>
        <taxon>Gunneridae</taxon>
        <taxon>Pentapetalae</taxon>
        <taxon>Caryophyllales</taxon>
        <taxon>Cactineae</taxon>
        <taxon>Cactaceae</taxon>
        <taxon>Cactoideae</taxon>
        <taxon>Echinocereeae</taxon>
        <taxon>Carnegiea</taxon>
    </lineage>
</organism>
<dbReference type="PROSITE" id="PS00781">
    <property type="entry name" value="PEPCASE_1"/>
    <property type="match status" value="1"/>
</dbReference>
<dbReference type="FunFam" id="1.20.1440.90:FF:000001">
    <property type="entry name" value="Phosphoenolpyruvate carboxylase 1"/>
    <property type="match status" value="1"/>
</dbReference>
<dbReference type="GO" id="GO:0006099">
    <property type="term" value="P:tricarboxylic acid cycle"/>
    <property type="evidence" value="ECO:0007669"/>
    <property type="project" value="InterPro"/>
</dbReference>
<protein>
    <recommendedName>
        <fullName evidence="5">phosphoenolpyruvate carboxylase</fullName>
        <ecNumber evidence="5">4.1.1.31</ecNumber>
    </recommendedName>
</protein>
<dbReference type="InterPro" id="IPR015813">
    <property type="entry name" value="Pyrv/PenolPyrv_kinase-like_dom"/>
</dbReference>
<keyword evidence="6" id="KW-0963">Cytoplasm</keyword>
<evidence type="ECO:0000256" key="6">
    <source>
        <dbReference type="ARBA" id="ARBA00022490"/>
    </source>
</evidence>
<evidence type="ECO:0000256" key="4">
    <source>
        <dbReference type="ARBA" id="ARBA00011881"/>
    </source>
</evidence>
<feature type="active site" evidence="10">
    <location>
        <position position="181"/>
    </location>
</feature>
<dbReference type="InterPro" id="IPR018129">
    <property type="entry name" value="PEP_COase_Lys_AS"/>
</dbReference>
<dbReference type="GO" id="GO:0048366">
    <property type="term" value="P:leaf development"/>
    <property type="evidence" value="ECO:0007669"/>
    <property type="project" value="TreeGrafter"/>
</dbReference>
<dbReference type="PRINTS" id="PR00150">
    <property type="entry name" value="PEPCARBXLASE"/>
</dbReference>
<dbReference type="PANTHER" id="PTHR30523">
    <property type="entry name" value="PHOSPHOENOLPYRUVATE CARBOXYLASE"/>
    <property type="match status" value="1"/>
</dbReference>
<evidence type="ECO:0000313" key="11">
    <source>
        <dbReference type="EMBL" id="KAJ8425649.1"/>
    </source>
</evidence>
<comment type="similarity">
    <text evidence="3">Belongs to the PEPCase type 1 family.</text>
</comment>
<keyword evidence="7" id="KW-0460">Magnesium</keyword>
<evidence type="ECO:0000256" key="3">
    <source>
        <dbReference type="ARBA" id="ARBA00008346"/>
    </source>
</evidence>
<evidence type="ECO:0000256" key="9">
    <source>
        <dbReference type="ARBA" id="ARBA00023300"/>
    </source>
</evidence>
<dbReference type="GO" id="GO:0005829">
    <property type="term" value="C:cytosol"/>
    <property type="evidence" value="ECO:0007669"/>
    <property type="project" value="TreeGrafter"/>
</dbReference>
<name>A0A9Q1GUU7_9CARY</name>
<dbReference type="GO" id="GO:0009507">
    <property type="term" value="C:chloroplast"/>
    <property type="evidence" value="ECO:0007669"/>
    <property type="project" value="TreeGrafter"/>
</dbReference>
<dbReference type="SUPFAM" id="SSF51621">
    <property type="entry name" value="Phosphoenolpyruvate/pyruvate domain"/>
    <property type="match status" value="2"/>
</dbReference>
<comment type="cofactor">
    <cofactor evidence="1">
        <name>Mg(2+)</name>
        <dbReference type="ChEBI" id="CHEBI:18420"/>
    </cofactor>
</comment>
<evidence type="ECO:0000256" key="2">
    <source>
        <dbReference type="ARBA" id="ARBA00004496"/>
    </source>
</evidence>
<dbReference type="GO" id="GO:0008964">
    <property type="term" value="F:phosphoenolpyruvate carboxylase activity"/>
    <property type="evidence" value="ECO:0007669"/>
    <property type="project" value="UniProtKB-EC"/>
</dbReference>
<dbReference type="Gene3D" id="1.20.1440.90">
    <property type="entry name" value="Phosphoenolpyruvate/pyruvate domain"/>
    <property type="match status" value="1"/>
</dbReference>
<sequence>MATRRRGRRVRVDAGHVRWRGDETVAQQRHHESSEMWLQVRQGGVLGGSEIVKRRLPWEAGVTGIRELYEHAAEYEKTHDPKKLDELGSIITGLDAGDFIAVTKSFTHMLNLISLAEQVQFSHPKLIKNLKKGDFAKQSLVTTDSDVEETLRRLVVDLRIPPQEVFETLKNQTVDLVFTAHPTQSVRRSLLHKHARRNPSDVLCSSVASLYKLGSPKGLYLSFAGSAICSRSFCRLRIRNSLTRLCARDITPDNKQELDESLQREIQAAFCTDDIRRFQPTPQDEMRAGMSYIYDTIWKGVPKFLRRVDTALKNIGINERVPYNAPLIQFSSWIGGDRDGNPRVTPEVTKDVCLLARMMAADLYFSQIEDLMFELSMWRCNDELRVRVDKLHSNPKRDAKHYVEFWKQIPPSEPYRVILADVRDKLYNTRERACQLLSNGASDIAEEATLTHVYQFLEPLELCYRSLCDCGDRSIADGSLLDFMRQVTTFGLCLVRLDIRQESERHTDVLDAITRYLEIGSYREWPEEKRQEWLLSELRSKRPLFGANLPKTEEIADVLDTFRVVSELPSDNFGAYIISMATAPSDVLAVELLQRACRIKNPLRVVPLFEKLADLEAAPPALARLFSIDWYKNKIKGKQEVMIGYSDSGKDCGRLSASWQLYKVQEELVKVARQFGVKLTMFHGRGGTVGRGGGPTHLVLLTQPPNSINGSLRVTVQGEVIEQCFGEEHLCFRTLQRYTAATLEHGMHPPISPKPEWRALLDEMAIVSTKEFRSVIFEDPRFVKYFRLATPETEYGRMNIGSRPSKRKPNGGIESLRAIPWIFAWTQTRFHLPVWLGFGAAFKYAIEKDPRNLSLLKEMYSIWPFFRVTIDLVEMVFTKGNPGISALYDKLLVPEDLQSFGEQLRENYMETERLLLQVVGHKELLEGDPYMKQRLRIRDPYLTILNVFQANTLKRIRDPNFHITQSPRLSKEIAESNKLAADLVELNPTSEYAPGLEDTLILTMKGIAAGMQKTG</sequence>
<dbReference type="OrthoDB" id="1365747at2759"/>
<dbReference type="GO" id="GO:0048046">
    <property type="term" value="C:apoplast"/>
    <property type="evidence" value="ECO:0007669"/>
    <property type="project" value="TreeGrafter"/>
</dbReference>
<reference evidence="11" key="1">
    <citation type="submission" date="2022-04" db="EMBL/GenBank/DDBJ databases">
        <title>Carnegiea gigantea Genome sequencing and assembly v2.</title>
        <authorList>
            <person name="Copetti D."/>
            <person name="Sanderson M.J."/>
            <person name="Burquez A."/>
            <person name="Wojciechowski M.F."/>
        </authorList>
    </citation>
    <scope>NUCLEOTIDE SEQUENCE</scope>
    <source>
        <strain evidence="11">SGP5-SGP5p</strain>
        <tissue evidence="11">Aerial part</tissue>
    </source>
</reference>
<dbReference type="EMBL" id="JAKOGI010001431">
    <property type="protein sequence ID" value="KAJ8425649.1"/>
    <property type="molecule type" value="Genomic_DNA"/>
</dbReference>
<comment type="subunit">
    <text evidence="4">Homotetramer.</text>
</comment>
<keyword evidence="9" id="KW-0120">Carbon dioxide fixation</keyword>
<dbReference type="PANTHER" id="PTHR30523:SF47">
    <property type="entry name" value="PHOSPHOENOLPYRUVATE CARBOXYLASE 2"/>
    <property type="match status" value="1"/>
</dbReference>
<dbReference type="EC" id="4.1.1.31" evidence="5"/>
<comment type="subcellular location">
    <subcellularLocation>
        <location evidence="2">Cytoplasm</location>
    </subcellularLocation>
</comment>
<evidence type="ECO:0000256" key="7">
    <source>
        <dbReference type="ARBA" id="ARBA00022842"/>
    </source>
</evidence>
<evidence type="ECO:0000256" key="5">
    <source>
        <dbReference type="ARBA" id="ARBA00012305"/>
    </source>
</evidence>
<evidence type="ECO:0000256" key="8">
    <source>
        <dbReference type="ARBA" id="ARBA00023239"/>
    </source>
</evidence>
<evidence type="ECO:0000256" key="1">
    <source>
        <dbReference type="ARBA" id="ARBA00001946"/>
    </source>
</evidence>
<dbReference type="GO" id="GO:0015977">
    <property type="term" value="P:carbon fixation"/>
    <property type="evidence" value="ECO:0007669"/>
    <property type="project" value="UniProtKB-KW"/>
</dbReference>
<keyword evidence="12" id="KW-1185">Reference proteome</keyword>
<dbReference type="Proteomes" id="UP001153076">
    <property type="component" value="Unassembled WGS sequence"/>
</dbReference>
<comment type="caution">
    <text evidence="11">The sequence shown here is derived from an EMBL/GenBank/DDBJ whole genome shotgun (WGS) entry which is preliminary data.</text>
</comment>
<evidence type="ECO:0000256" key="10">
    <source>
        <dbReference type="PROSITE-ProRule" id="PRU10111"/>
    </source>
</evidence>
<evidence type="ECO:0000313" key="12">
    <source>
        <dbReference type="Proteomes" id="UP001153076"/>
    </source>
</evidence>
<gene>
    <name evidence="11" type="ORF">Cgig2_011316</name>
</gene>
<proteinExistence type="inferred from homology"/>